<keyword evidence="8 14" id="KW-0378">Hydrolase</keyword>
<evidence type="ECO:0000256" key="8">
    <source>
        <dbReference type="ARBA" id="ARBA00022801"/>
    </source>
</evidence>
<dbReference type="EMBL" id="AP012057">
    <property type="protein sequence ID" value="BAN01538.1"/>
    <property type="molecule type" value="Genomic_DNA"/>
</dbReference>
<evidence type="ECO:0000256" key="6">
    <source>
        <dbReference type="ARBA" id="ARBA00021697"/>
    </source>
</evidence>
<dbReference type="Gene3D" id="3.30.540.10">
    <property type="entry name" value="Fructose-1,6-Bisphosphatase, subunit A, domain 1"/>
    <property type="match status" value="1"/>
</dbReference>
<protein>
    <recommendedName>
        <fullName evidence="6">Histidinol-phosphatase</fullName>
        <ecNumber evidence="4">3.1.3.15</ecNumber>
        <ecNumber evidence="5">3.1.3.25</ecNumber>
    </recommendedName>
    <alternativeName>
        <fullName evidence="10">Histidinol-phosphate phosphatase</fullName>
    </alternativeName>
</protein>
<dbReference type="GO" id="GO:0008934">
    <property type="term" value="F:inositol monophosphate 1-phosphatase activity"/>
    <property type="evidence" value="ECO:0007669"/>
    <property type="project" value="TreeGrafter"/>
</dbReference>
<dbReference type="AlphaFoldDB" id="A0A6C7EA89"/>
<dbReference type="InterPro" id="IPR020583">
    <property type="entry name" value="Inositol_monoP_metal-BS"/>
</dbReference>
<reference evidence="14 15" key="1">
    <citation type="journal article" date="2013" name="Int. J. Syst. Evol. Microbiol.">
        <title>Ilumatobacter nonamiense sp. nov. and Ilumatobacter coccineum sp. nov., isolated from seashore sand.</title>
        <authorList>
            <person name="Matsumoto A."/>
            <person name="Kasai H."/>
            <person name="Matsuo Y."/>
            <person name="Shizuri Y."/>
            <person name="Ichikawa N."/>
            <person name="Fujita N."/>
            <person name="Omura S."/>
            <person name="Takahashi Y."/>
        </authorList>
    </citation>
    <scope>NUCLEOTIDE SEQUENCE [LARGE SCALE GENOMIC DNA]</scope>
    <source>
        <strain evidence="15">NBRC 103263 / KCTC 29153 / YM16-304</strain>
    </source>
</reference>
<dbReference type="FunFam" id="3.30.540.10:FF:000003">
    <property type="entry name" value="Inositol-1-monophosphatase"/>
    <property type="match status" value="1"/>
</dbReference>
<dbReference type="OrthoDB" id="9772456at2"/>
<name>A0A6C7EA89_ILUCY</name>
<keyword evidence="9 13" id="KW-0460">Magnesium</keyword>
<evidence type="ECO:0000256" key="10">
    <source>
        <dbReference type="ARBA" id="ARBA00033209"/>
    </source>
</evidence>
<dbReference type="PANTHER" id="PTHR20854">
    <property type="entry name" value="INOSITOL MONOPHOSPHATASE"/>
    <property type="match status" value="1"/>
</dbReference>
<evidence type="ECO:0000256" key="9">
    <source>
        <dbReference type="ARBA" id="ARBA00022842"/>
    </source>
</evidence>
<dbReference type="PRINTS" id="PR00377">
    <property type="entry name" value="IMPHPHTASES"/>
</dbReference>
<dbReference type="EC" id="3.1.3.25" evidence="5"/>
<dbReference type="Pfam" id="PF00459">
    <property type="entry name" value="Inositol_P"/>
    <property type="match status" value="1"/>
</dbReference>
<proteinExistence type="predicted"/>
<dbReference type="KEGG" id="aym:YM304_12240"/>
<comment type="cofactor">
    <cofactor evidence="2 13">
        <name>Mg(2+)</name>
        <dbReference type="ChEBI" id="CHEBI:18420"/>
    </cofactor>
</comment>
<feature type="binding site" evidence="13">
    <location>
        <position position="222"/>
    </location>
    <ligand>
        <name>Mg(2+)</name>
        <dbReference type="ChEBI" id="CHEBI:18420"/>
        <label>1</label>
        <note>catalytic</note>
    </ligand>
</feature>
<dbReference type="Gene3D" id="3.40.190.80">
    <property type="match status" value="1"/>
</dbReference>
<evidence type="ECO:0000256" key="1">
    <source>
        <dbReference type="ARBA" id="ARBA00001033"/>
    </source>
</evidence>
<sequence length="267" mass="28494">MTMSDTPLELAAELALALEVADAADAYTLPHFVDRDFSVDWKTNATEVTEIDRGAESLIVEALVAARPGHGVFGEEHGLAGDHDAPWRWVIDPIDGTSGFVRGIPVWATLIALTYQGDAVMGVVSAPAIGTRWWGGVGLGAHMRSPIVERELGVSTVDDLAEAQVSVTHSPGWDDVGRTPNLVALQQRARRSRGMGDFWQHMLVAEGSMDVAVDAIGVAPYDLAAVKPIVEAAGGTFTDRFGEVTHQHDSAVSSNGRLHRTVIDLLA</sequence>
<evidence type="ECO:0000256" key="12">
    <source>
        <dbReference type="ARBA" id="ARBA00053547"/>
    </source>
</evidence>
<dbReference type="GO" id="GO:0046872">
    <property type="term" value="F:metal ion binding"/>
    <property type="evidence" value="ECO:0007669"/>
    <property type="project" value="UniProtKB-KW"/>
</dbReference>
<dbReference type="InterPro" id="IPR020550">
    <property type="entry name" value="Inositol_monophosphatase_CS"/>
</dbReference>
<comment type="catalytic activity">
    <reaction evidence="1">
        <text>a myo-inositol phosphate + H2O = myo-inositol + phosphate</text>
        <dbReference type="Rhea" id="RHEA:24056"/>
        <dbReference type="ChEBI" id="CHEBI:15377"/>
        <dbReference type="ChEBI" id="CHEBI:17268"/>
        <dbReference type="ChEBI" id="CHEBI:43474"/>
        <dbReference type="ChEBI" id="CHEBI:84139"/>
        <dbReference type="EC" id="3.1.3.25"/>
    </reaction>
</comment>
<feature type="binding site" evidence="13">
    <location>
        <position position="95"/>
    </location>
    <ligand>
        <name>Mg(2+)</name>
        <dbReference type="ChEBI" id="CHEBI:18420"/>
        <label>1</label>
        <note>catalytic</note>
    </ligand>
</feature>
<feature type="binding site" evidence="13">
    <location>
        <position position="75"/>
    </location>
    <ligand>
        <name>Mg(2+)</name>
        <dbReference type="ChEBI" id="CHEBI:18420"/>
        <label>1</label>
        <note>catalytic</note>
    </ligand>
</feature>
<comment type="function">
    <text evidence="12">Catalyzes the dephosphorylation of histidinol-phosphate to histidinol, the direct precursor of histidine.</text>
</comment>
<evidence type="ECO:0000256" key="5">
    <source>
        <dbReference type="ARBA" id="ARBA00013106"/>
    </source>
</evidence>
<evidence type="ECO:0000256" key="3">
    <source>
        <dbReference type="ARBA" id="ARBA00004970"/>
    </source>
</evidence>
<dbReference type="GO" id="GO:0046854">
    <property type="term" value="P:phosphatidylinositol phosphate biosynthetic process"/>
    <property type="evidence" value="ECO:0007669"/>
    <property type="project" value="InterPro"/>
</dbReference>
<keyword evidence="7 13" id="KW-0479">Metal-binding</keyword>
<dbReference type="GO" id="GO:0004401">
    <property type="term" value="F:histidinol-phosphatase activity"/>
    <property type="evidence" value="ECO:0007669"/>
    <property type="project" value="UniProtKB-EC"/>
</dbReference>
<evidence type="ECO:0000256" key="7">
    <source>
        <dbReference type="ARBA" id="ARBA00022723"/>
    </source>
</evidence>
<dbReference type="SUPFAM" id="SSF56655">
    <property type="entry name" value="Carbohydrate phosphatase"/>
    <property type="match status" value="1"/>
</dbReference>
<dbReference type="InterPro" id="IPR000760">
    <property type="entry name" value="Inositol_monophosphatase-like"/>
</dbReference>
<keyword evidence="15" id="KW-1185">Reference proteome</keyword>
<dbReference type="GO" id="GO:0007165">
    <property type="term" value="P:signal transduction"/>
    <property type="evidence" value="ECO:0007669"/>
    <property type="project" value="TreeGrafter"/>
</dbReference>
<feature type="binding site" evidence="13">
    <location>
        <position position="94"/>
    </location>
    <ligand>
        <name>Mg(2+)</name>
        <dbReference type="ChEBI" id="CHEBI:18420"/>
        <label>1</label>
        <note>catalytic</note>
    </ligand>
</feature>
<comment type="pathway">
    <text evidence="3">Amino-acid biosynthesis; L-histidine biosynthesis; L-histidine from 5-phospho-alpha-D-ribose 1-diphosphate: step 8/9.</text>
</comment>
<dbReference type="GO" id="GO:0006020">
    <property type="term" value="P:inositol metabolic process"/>
    <property type="evidence" value="ECO:0007669"/>
    <property type="project" value="TreeGrafter"/>
</dbReference>
<evidence type="ECO:0000313" key="14">
    <source>
        <dbReference type="EMBL" id="BAN01538.1"/>
    </source>
</evidence>
<evidence type="ECO:0000313" key="15">
    <source>
        <dbReference type="Proteomes" id="UP000011863"/>
    </source>
</evidence>
<dbReference type="EC" id="3.1.3.15" evidence="4"/>
<evidence type="ECO:0000256" key="13">
    <source>
        <dbReference type="PIRSR" id="PIRSR600760-2"/>
    </source>
</evidence>
<dbReference type="Proteomes" id="UP000011863">
    <property type="component" value="Chromosome"/>
</dbReference>
<dbReference type="PANTHER" id="PTHR20854:SF4">
    <property type="entry name" value="INOSITOL-1-MONOPHOSPHATASE-RELATED"/>
    <property type="match status" value="1"/>
</dbReference>
<evidence type="ECO:0000256" key="2">
    <source>
        <dbReference type="ARBA" id="ARBA00001946"/>
    </source>
</evidence>
<accession>A0A6C7EA89</accession>
<dbReference type="PROSITE" id="PS00630">
    <property type="entry name" value="IMP_2"/>
    <property type="match status" value="1"/>
</dbReference>
<evidence type="ECO:0000256" key="11">
    <source>
        <dbReference type="ARBA" id="ARBA00049158"/>
    </source>
</evidence>
<dbReference type="PROSITE" id="PS00629">
    <property type="entry name" value="IMP_1"/>
    <property type="match status" value="1"/>
</dbReference>
<feature type="binding site" evidence="13">
    <location>
        <position position="92"/>
    </location>
    <ligand>
        <name>Mg(2+)</name>
        <dbReference type="ChEBI" id="CHEBI:18420"/>
        <label>1</label>
        <note>catalytic</note>
    </ligand>
</feature>
<gene>
    <name evidence="14" type="primary">hisN</name>
    <name evidence="14" type="ORF">YM304_12240</name>
</gene>
<evidence type="ECO:0000256" key="4">
    <source>
        <dbReference type="ARBA" id="ARBA00013085"/>
    </source>
</evidence>
<organism evidence="14 15">
    <name type="scientific">Ilumatobacter coccineus (strain NBRC 103263 / KCTC 29153 / YM16-304)</name>
    <dbReference type="NCBI Taxonomy" id="1313172"/>
    <lineage>
        <taxon>Bacteria</taxon>
        <taxon>Bacillati</taxon>
        <taxon>Actinomycetota</taxon>
        <taxon>Acidimicrobiia</taxon>
        <taxon>Acidimicrobiales</taxon>
        <taxon>Ilumatobacteraceae</taxon>
        <taxon>Ilumatobacter</taxon>
    </lineage>
</organism>
<dbReference type="RefSeq" id="WP_015440785.1">
    <property type="nucleotide sequence ID" value="NC_020520.1"/>
</dbReference>
<comment type="catalytic activity">
    <reaction evidence="11">
        <text>L-histidinol phosphate + H2O = L-histidinol + phosphate</text>
        <dbReference type="Rhea" id="RHEA:14465"/>
        <dbReference type="ChEBI" id="CHEBI:15377"/>
        <dbReference type="ChEBI" id="CHEBI:43474"/>
        <dbReference type="ChEBI" id="CHEBI:57699"/>
        <dbReference type="ChEBI" id="CHEBI:57980"/>
        <dbReference type="EC" id="3.1.3.15"/>
    </reaction>
</comment>